<feature type="transmembrane region" description="Helical" evidence="2">
    <location>
        <begin position="378"/>
        <end position="403"/>
    </location>
</feature>
<evidence type="ECO:0000313" key="4">
    <source>
        <dbReference type="EMBL" id="GIY57149.1"/>
    </source>
</evidence>
<sequence>MREAVCSNPTSAVLNRNLLHEWGTERYSIHISLHTNSAGVVCGVIAVHGTICVVGIEPVFGVFRIINKSLAKDNYETWHRTLTPFQSHACDDEELHLRCTSSTLISIHYVFYGRLAESGHLCPDRSTAFFSTACGSSKALQVVHDRCHKQRACRLYISKDTFRDDPCPDVRKFIEVMYKCRPDSFMNKIVCEGGQLDLFCPHGQGLTIFSASYGTTKEGVVECRQRGGFEPEDCLIDRADETVRSLCFRKQNCSLKIDDRTFGNPGCKGTKYLKVSYNCVEKILLLESKEGTADGSIQTTSFPAWLRGVDHSVENIFWPNKYEAEAPTPPSDSSTPEMQSDEVIKYHRETLTGDQELVGFMSKWMSAHKYMTGNKEKLILYVSISLAIGLLVFVTVLAGRFVITRLETRHNNKFDITPETEDQFFSDSDLEQFEPPDPLPPPPPIMNYTASMKRHDSNASPRVPISPGNELNHYFS</sequence>
<name>A0AAV4UHF7_9ARAC</name>
<dbReference type="GO" id="GO:0030246">
    <property type="term" value="F:carbohydrate binding"/>
    <property type="evidence" value="ECO:0007669"/>
    <property type="project" value="InterPro"/>
</dbReference>
<evidence type="ECO:0000256" key="1">
    <source>
        <dbReference type="SAM" id="MobiDB-lite"/>
    </source>
</evidence>
<dbReference type="InterPro" id="IPR000922">
    <property type="entry name" value="Lectin_gal-bd_dom"/>
</dbReference>
<feature type="domain" description="SUEL-type lectin" evidence="3">
    <location>
        <begin position="190"/>
        <end position="280"/>
    </location>
</feature>
<proteinExistence type="predicted"/>
<feature type="region of interest" description="Disordered" evidence="1">
    <location>
        <begin position="428"/>
        <end position="476"/>
    </location>
</feature>
<dbReference type="Gene3D" id="2.60.120.740">
    <property type="match status" value="2"/>
</dbReference>
<protein>
    <submittedName>
        <fullName evidence="4">Protein eva-1 C</fullName>
    </submittedName>
</protein>
<dbReference type="Pfam" id="PF02140">
    <property type="entry name" value="SUEL_Lectin"/>
    <property type="match status" value="2"/>
</dbReference>
<keyword evidence="2" id="KW-1133">Transmembrane helix</keyword>
<dbReference type="InterPro" id="IPR043159">
    <property type="entry name" value="Lectin_gal-bd_sf"/>
</dbReference>
<accession>A0AAV4UHF7</accession>
<gene>
    <name evidence="4" type="primary">Eva1c_3</name>
    <name evidence="4" type="ORF">CDAR_466831</name>
</gene>
<dbReference type="EMBL" id="BPLQ01011288">
    <property type="protein sequence ID" value="GIY57149.1"/>
    <property type="molecule type" value="Genomic_DNA"/>
</dbReference>
<organism evidence="4 5">
    <name type="scientific">Caerostris darwini</name>
    <dbReference type="NCBI Taxonomy" id="1538125"/>
    <lineage>
        <taxon>Eukaryota</taxon>
        <taxon>Metazoa</taxon>
        <taxon>Ecdysozoa</taxon>
        <taxon>Arthropoda</taxon>
        <taxon>Chelicerata</taxon>
        <taxon>Arachnida</taxon>
        <taxon>Araneae</taxon>
        <taxon>Araneomorphae</taxon>
        <taxon>Entelegynae</taxon>
        <taxon>Araneoidea</taxon>
        <taxon>Araneidae</taxon>
        <taxon>Caerostris</taxon>
    </lineage>
</organism>
<keyword evidence="2" id="KW-0472">Membrane</keyword>
<dbReference type="CDD" id="cd22828">
    <property type="entry name" value="Gal_Rha_Lectin_EVA1_EVA1C_rpt1"/>
    <property type="match status" value="1"/>
</dbReference>
<evidence type="ECO:0000313" key="5">
    <source>
        <dbReference type="Proteomes" id="UP001054837"/>
    </source>
</evidence>
<dbReference type="CDD" id="cd22829">
    <property type="entry name" value="Gal_Rha_Lectin_EVA1_EVA1C_rpt2"/>
    <property type="match status" value="1"/>
</dbReference>
<dbReference type="PANTHER" id="PTHR46780">
    <property type="entry name" value="PROTEIN EVA-1"/>
    <property type="match status" value="1"/>
</dbReference>
<keyword evidence="5" id="KW-1185">Reference proteome</keyword>
<dbReference type="AlphaFoldDB" id="A0AAV4UHF7"/>
<evidence type="ECO:0000259" key="3">
    <source>
        <dbReference type="PROSITE" id="PS50228"/>
    </source>
</evidence>
<feature type="domain" description="SUEL-type lectin" evidence="3">
    <location>
        <begin position="89"/>
        <end position="181"/>
    </location>
</feature>
<dbReference type="Proteomes" id="UP001054837">
    <property type="component" value="Unassembled WGS sequence"/>
</dbReference>
<keyword evidence="2" id="KW-0812">Transmembrane</keyword>
<dbReference type="PROSITE" id="PS50228">
    <property type="entry name" value="SUEL_LECTIN"/>
    <property type="match status" value="2"/>
</dbReference>
<evidence type="ECO:0000256" key="2">
    <source>
        <dbReference type="SAM" id="Phobius"/>
    </source>
</evidence>
<comment type="caution">
    <text evidence="4">The sequence shown here is derived from an EMBL/GenBank/DDBJ whole genome shotgun (WGS) entry which is preliminary data.</text>
</comment>
<reference evidence="4 5" key="1">
    <citation type="submission" date="2021-06" db="EMBL/GenBank/DDBJ databases">
        <title>Caerostris darwini draft genome.</title>
        <authorList>
            <person name="Kono N."/>
            <person name="Arakawa K."/>
        </authorList>
    </citation>
    <scope>NUCLEOTIDE SEQUENCE [LARGE SCALE GENOMIC DNA]</scope>
</reference>
<feature type="compositionally biased region" description="Pro residues" evidence="1">
    <location>
        <begin position="435"/>
        <end position="445"/>
    </location>
</feature>